<sequence>MNKEIASQVLAQIDRNELAQLACDLTSIPSPTGQEKGVADYILGWYESNGLKSVRQEVEIDRPNAVGILRGEGNGLSLGFNGHTDTSFTGTDADLRMVAKVEPESELKGVIAGDVVRGLGVSNMKGGVAAFMMAGKALKKSGVRLKGDVVLAAVVGEISRTPVGPWQSKEYRGEGVGTRHLLTHGMQTDYAVVADGSDLNIIWTQMGVVLTKISVFGKAEAAWGTNRRDFPMDQMNAIVKMTKVIGALEEWAAGFEEKYVYHSPTGPLFPKVNVGAIEGGAPYRPNYFPGVCNVYVDIRIPPQIRPVQVIHEIRQTLAGLGIEYDIEPYKSLMGYEGRGVEPLVASAHTVYEHLFGHPPKPEAPGRASIWTDTNIYNEMGIPAIKIGPRGRRIGPRNEEIAIDEMVKAAQIYALMALDICSRERP</sequence>
<accession>A0A936ZIQ7</accession>
<dbReference type="Gene3D" id="3.40.630.10">
    <property type="entry name" value="Zn peptidases"/>
    <property type="match status" value="2"/>
</dbReference>
<keyword evidence="3" id="KW-0378">Hydrolase</keyword>
<comment type="cofactor">
    <cofactor evidence="1">
        <name>Zn(2+)</name>
        <dbReference type="ChEBI" id="CHEBI:29105"/>
    </cofactor>
</comment>
<dbReference type="RefSeq" id="WP_201684021.1">
    <property type="nucleotide sequence ID" value="NZ_JAEQNA010000003.1"/>
</dbReference>
<keyword evidence="4" id="KW-0862">Zinc</keyword>
<keyword evidence="2" id="KW-0479">Metal-binding</keyword>
<keyword evidence="7" id="KW-1185">Reference proteome</keyword>
<dbReference type="SUPFAM" id="SSF55031">
    <property type="entry name" value="Bacterial exopeptidase dimerisation domain"/>
    <property type="match status" value="1"/>
</dbReference>
<comment type="caution">
    <text evidence="6">The sequence shown here is derived from an EMBL/GenBank/DDBJ whole genome shotgun (WGS) entry which is preliminary data.</text>
</comment>
<protein>
    <submittedName>
        <fullName evidence="6">M20/M25/M40 family metallo-hydrolase</fullName>
    </submittedName>
</protein>
<dbReference type="GO" id="GO:0016787">
    <property type="term" value="F:hydrolase activity"/>
    <property type="evidence" value="ECO:0007669"/>
    <property type="project" value="UniProtKB-KW"/>
</dbReference>
<dbReference type="InterPro" id="IPR050072">
    <property type="entry name" value="Peptidase_M20A"/>
</dbReference>
<evidence type="ECO:0000256" key="2">
    <source>
        <dbReference type="ARBA" id="ARBA00022723"/>
    </source>
</evidence>
<dbReference type="AlphaFoldDB" id="A0A936ZIQ7"/>
<organism evidence="6 7">
    <name type="scientific">Ramlibacter aurantiacus</name>
    <dbReference type="NCBI Taxonomy" id="2801330"/>
    <lineage>
        <taxon>Bacteria</taxon>
        <taxon>Pseudomonadati</taxon>
        <taxon>Pseudomonadota</taxon>
        <taxon>Betaproteobacteria</taxon>
        <taxon>Burkholderiales</taxon>
        <taxon>Comamonadaceae</taxon>
        <taxon>Ramlibacter</taxon>
    </lineage>
</organism>
<reference evidence="6" key="1">
    <citation type="submission" date="2021-01" db="EMBL/GenBank/DDBJ databases">
        <title>Ramlibacter sp. strain AW1 16S ribosomal RNA gene Genome sequencing and assembly.</title>
        <authorList>
            <person name="Kang M."/>
        </authorList>
    </citation>
    <scope>NUCLEOTIDE SEQUENCE</scope>
    <source>
        <strain evidence="6">AW1</strain>
    </source>
</reference>
<proteinExistence type="predicted"/>
<dbReference type="PANTHER" id="PTHR43808">
    <property type="entry name" value="ACETYLORNITHINE DEACETYLASE"/>
    <property type="match status" value="1"/>
</dbReference>
<evidence type="ECO:0000313" key="7">
    <source>
        <dbReference type="Proteomes" id="UP000613011"/>
    </source>
</evidence>
<evidence type="ECO:0000256" key="3">
    <source>
        <dbReference type="ARBA" id="ARBA00022801"/>
    </source>
</evidence>
<dbReference type="Proteomes" id="UP000613011">
    <property type="component" value="Unassembled WGS sequence"/>
</dbReference>
<dbReference type="InterPro" id="IPR002933">
    <property type="entry name" value="Peptidase_M20"/>
</dbReference>
<dbReference type="Pfam" id="PF01546">
    <property type="entry name" value="Peptidase_M20"/>
    <property type="match status" value="1"/>
</dbReference>
<dbReference type="InterPro" id="IPR036264">
    <property type="entry name" value="Bact_exopeptidase_dim_dom"/>
</dbReference>
<dbReference type="Pfam" id="PF07687">
    <property type="entry name" value="M20_dimer"/>
    <property type="match status" value="1"/>
</dbReference>
<dbReference type="InterPro" id="IPR011650">
    <property type="entry name" value="Peptidase_M20_dimer"/>
</dbReference>
<name>A0A936ZIQ7_9BURK</name>
<evidence type="ECO:0000313" key="6">
    <source>
        <dbReference type="EMBL" id="MBL0420958.1"/>
    </source>
</evidence>
<dbReference type="GO" id="GO:0046872">
    <property type="term" value="F:metal ion binding"/>
    <property type="evidence" value="ECO:0007669"/>
    <property type="project" value="UniProtKB-KW"/>
</dbReference>
<evidence type="ECO:0000256" key="1">
    <source>
        <dbReference type="ARBA" id="ARBA00001947"/>
    </source>
</evidence>
<dbReference type="InterPro" id="IPR001261">
    <property type="entry name" value="ArgE/DapE_CS"/>
</dbReference>
<evidence type="ECO:0000259" key="5">
    <source>
        <dbReference type="Pfam" id="PF07687"/>
    </source>
</evidence>
<dbReference type="EMBL" id="JAEQNA010000003">
    <property type="protein sequence ID" value="MBL0420958.1"/>
    <property type="molecule type" value="Genomic_DNA"/>
</dbReference>
<dbReference type="SUPFAM" id="SSF53187">
    <property type="entry name" value="Zn-dependent exopeptidases"/>
    <property type="match status" value="1"/>
</dbReference>
<evidence type="ECO:0000256" key="4">
    <source>
        <dbReference type="ARBA" id="ARBA00022833"/>
    </source>
</evidence>
<gene>
    <name evidence="6" type="ORF">JI739_11425</name>
</gene>
<feature type="domain" description="Peptidase M20 dimerisation" evidence="5">
    <location>
        <begin position="233"/>
        <end position="321"/>
    </location>
</feature>
<dbReference type="PROSITE" id="PS00758">
    <property type="entry name" value="ARGE_DAPE_CPG2_1"/>
    <property type="match status" value="1"/>
</dbReference>